<feature type="transmembrane region" description="Helical" evidence="7">
    <location>
        <begin position="348"/>
        <end position="366"/>
    </location>
</feature>
<feature type="transmembrane region" description="Helical" evidence="7">
    <location>
        <begin position="89"/>
        <end position="107"/>
    </location>
</feature>
<comment type="caution">
    <text evidence="8">The sequence shown here is derived from an EMBL/GenBank/DDBJ whole genome shotgun (WGS) entry which is preliminary data.</text>
</comment>
<evidence type="ECO:0000256" key="4">
    <source>
        <dbReference type="ARBA" id="ARBA00022692"/>
    </source>
</evidence>
<sequence length="407" mass="43743">MHGTPLHSKGGSMIQLIGFMVLLYGIQAACSNPGLAFLPLVTYLTDTLGFSATQLASFQLVVVLPWFIKPLWGLLVDGVPLFGHTFKSYLLICYGGIIVSFVMITSWSEPSAISLVALGLVISTGVAFSDVVADKLMVVEGQKQGNANILQASQWAGLGFTAIAMYGLGGWLAEHTPLSTVFLLSTIFPGIGFIAVLSFFPEQPNKTFTLGRSWQQFWQAAKQPNLKLMLGLILLLDISPTPVDYVYQRQILDFSNTLIGNLKAVECLGLGLGAIAFGILTQRFPKLPLLRLVIISGAISLLSLSFMQDVSSAYGVYLVRGFTVTLRTLGLFGLVVQICPQGAEGFTYALMVSVANLATNIGLLWGGQLYDWGISFAMVAIIGSLYILLCGGGISLIAVYSDKLRGF</sequence>
<evidence type="ECO:0000256" key="1">
    <source>
        <dbReference type="ARBA" id="ARBA00004141"/>
    </source>
</evidence>
<keyword evidence="9" id="KW-1185">Reference proteome</keyword>
<evidence type="ECO:0000256" key="6">
    <source>
        <dbReference type="ARBA" id="ARBA00023136"/>
    </source>
</evidence>
<organism evidence="8 9">
    <name type="scientific">Adonisia turfae CCMR0081</name>
    <dbReference type="NCBI Taxonomy" id="2292702"/>
    <lineage>
        <taxon>Bacteria</taxon>
        <taxon>Bacillati</taxon>
        <taxon>Cyanobacteriota</taxon>
        <taxon>Adonisia</taxon>
        <taxon>Adonisia turfae</taxon>
    </lineage>
</organism>
<dbReference type="SUPFAM" id="SSF103473">
    <property type="entry name" value="MFS general substrate transporter"/>
    <property type="match status" value="1"/>
</dbReference>
<dbReference type="PANTHER" id="PTHR31585">
    <property type="entry name" value="FOLATE-BIOPTERIN TRANSPORTER 1, CHLOROPLASTIC"/>
    <property type="match status" value="1"/>
</dbReference>
<feature type="transmembrane region" description="Helical" evidence="7">
    <location>
        <begin position="179"/>
        <end position="200"/>
    </location>
</feature>
<dbReference type="EMBL" id="QXHD01000004">
    <property type="protein sequence ID" value="NEZ59861.1"/>
    <property type="molecule type" value="Genomic_DNA"/>
</dbReference>
<feature type="transmembrane region" description="Helical" evidence="7">
    <location>
        <begin position="228"/>
        <end position="247"/>
    </location>
</feature>
<dbReference type="AlphaFoldDB" id="A0A6M0RVQ2"/>
<reference evidence="8 9" key="1">
    <citation type="journal article" date="2020" name="Microb. Ecol.">
        <title>Ecogenomics of the Marine Benthic Filamentous Cyanobacterium Adonisia.</title>
        <authorList>
            <person name="Walter J.M."/>
            <person name="Coutinho F.H."/>
            <person name="Leomil L."/>
            <person name="Hargreaves P.I."/>
            <person name="Campeao M.E."/>
            <person name="Vieira V.V."/>
            <person name="Silva B.S."/>
            <person name="Fistarol G.O."/>
            <person name="Salomon P.S."/>
            <person name="Sawabe T."/>
            <person name="Mino S."/>
            <person name="Hosokawa M."/>
            <person name="Miyashita H."/>
            <person name="Maruyama F."/>
            <person name="van Verk M.C."/>
            <person name="Dutilh B.E."/>
            <person name="Thompson C.C."/>
            <person name="Thompson F.L."/>
        </authorList>
    </citation>
    <scope>NUCLEOTIDE SEQUENCE [LARGE SCALE GENOMIC DNA]</scope>
    <source>
        <strain evidence="8 9">CCMR0081</strain>
    </source>
</reference>
<evidence type="ECO:0000313" key="8">
    <source>
        <dbReference type="EMBL" id="NEZ59861.1"/>
    </source>
</evidence>
<accession>A0A6M0RVQ2</accession>
<feature type="transmembrane region" description="Helical" evidence="7">
    <location>
        <begin position="154"/>
        <end position="173"/>
    </location>
</feature>
<protein>
    <submittedName>
        <fullName evidence="8">MFS transporter</fullName>
    </submittedName>
</protein>
<evidence type="ECO:0000256" key="2">
    <source>
        <dbReference type="ARBA" id="ARBA00007015"/>
    </source>
</evidence>
<keyword evidence="5 7" id="KW-1133">Transmembrane helix</keyword>
<dbReference type="Pfam" id="PF03092">
    <property type="entry name" value="BT1"/>
    <property type="match status" value="1"/>
</dbReference>
<keyword evidence="4 7" id="KW-0812">Transmembrane</keyword>
<dbReference type="GO" id="GO:0016020">
    <property type="term" value="C:membrane"/>
    <property type="evidence" value="ECO:0007669"/>
    <property type="project" value="UniProtKB-SubCell"/>
</dbReference>
<feature type="transmembrane region" description="Helical" evidence="7">
    <location>
        <begin position="49"/>
        <end position="68"/>
    </location>
</feature>
<dbReference type="Gene3D" id="1.20.1250.20">
    <property type="entry name" value="MFS general substrate transporter like domains"/>
    <property type="match status" value="2"/>
</dbReference>
<feature type="transmembrane region" description="Helical" evidence="7">
    <location>
        <begin position="113"/>
        <end position="133"/>
    </location>
</feature>
<dbReference type="InterPro" id="IPR036259">
    <property type="entry name" value="MFS_trans_sf"/>
</dbReference>
<feature type="transmembrane region" description="Helical" evidence="7">
    <location>
        <begin position="314"/>
        <end position="336"/>
    </location>
</feature>
<keyword evidence="6 7" id="KW-0472">Membrane</keyword>
<comment type="subcellular location">
    <subcellularLocation>
        <location evidence="1">Membrane</location>
        <topology evidence="1">Multi-pass membrane protein</topology>
    </subcellularLocation>
</comment>
<dbReference type="InterPro" id="IPR039309">
    <property type="entry name" value="BT1"/>
</dbReference>
<feature type="transmembrane region" description="Helical" evidence="7">
    <location>
        <begin position="259"/>
        <end position="280"/>
    </location>
</feature>
<dbReference type="PANTHER" id="PTHR31585:SF0">
    <property type="entry name" value="FOLATE-BIOPTERIN TRANSPORTER 1, CHLOROPLASTIC"/>
    <property type="match status" value="1"/>
</dbReference>
<evidence type="ECO:0000256" key="3">
    <source>
        <dbReference type="ARBA" id="ARBA00022448"/>
    </source>
</evidence>
<proteinExistence type="inferred from homology"/>
<feature type="transmembrane region" description="Helical" evidence="7">
    <location>
        <begin position="289"/>
        <end position="308"/>
    </location>
</feature>
<evidence type="ECO:0000256" key="7">
    <source>
        <dbReference type="SAM" id="Phobius"/>
    </source>
</evidence>
<evidence type="ECO:0000256" key="5">
    <source>
        <dbReference type="ARBA" id="ARBA00022989"/>
    </source>
</evidence>
<name>A0A6M0RVQ2_9CYAN</name>
<keyword evidence="3" id="KW-0813">Transport</keyword>
<gene>
    <name evidence="8" type="ORF">DXZ20_30310</name>
</gene>
<dbReference type="Proteomes" id="UP000481033">
    <property type="component" value="Unassembled WGS sequence"/>
</dbReference>
<evidence type="ECO:0000313" key="9">
    <source>
        <dbReference type="Proteomes" id="UP000481033"/>
    </source>
</evidence>
<comment type="similarity">
    <text evidence="2">Belongs to the major facilitator superfamily. Folate-biopterin transporter (TC 2.A.71) family.</text>
</comment>
<feature type="transmembrane region" description="Helical" evidence="7">
    <location>
        <begin position="372"/>
        <end position="400"/>
    </location>
</feature>